<dbReference type="Proteomes" id="UP000677803">
    <property type="component" value="Unassembled WGS sequence"/>
</dbReference>
<reference evidence="1" key="1">
    <citation type="submission" date="2021-05" db="EMBL/GenBank/DDBJ databases">
        <authorList>
            <person name="Tigano A."/>
        </authorList>
    </citation>
    <scope>NUCLEOTIDE SEQUENCE</scope>
</reference>
<protein>
    <submittedName>
        <fullName evidence="1">(Atlantic silverside) hypothetical protein</fullName>
    </submittedName>
</protein>
<accession>A0A8S4B213</accession>
<keyword evidence="2" id="KW-1185">Reference proteome</keyword>
<dbReference type="AlphaFoldDB" id="A0A8S4B213"/>
<evidence type="ECO:0000313" key="2">
    <source>
        <dbReference type="Proteomes" id="UP000677803"/>
    </source>
</evidence>
<proteinExistence type="predicted"/>
<gene>
    <name evidence="1" type="ORF">MMEN_LOCUS10012</name>
</gene>
<dbReference type="EMBL" id="CAJRST010010224">
    <property type="protein sequence ID" value="CAG5914053.1"/>
    <property type="molecule type" value="Genomic_DNA"/>
</dbReference>
<comment type="caution">
    <text evidence="1">The sequence shown here is derived from an EMBL/GenBank/DDBJ whole genome shotgun (WGS) entry which is preliminary data.</text>
</comment>
<evidence type="ECO:0000313" key="1">
    <source>
        <dbReference type="EMBL" id="CAG5914053.1"/>
    </source>
</evidence>
<name>A0A8S4B213_9TELE</name>
<organism evidence="1 2">
    <name type="scientific">Menidia menidia</name>
    <name type="common">Atlantic silverside</name>
    <dbReference type="NCBI Taxonomy" id="238744"/>
    <lineage>
        <taxon>Eukaryota</taxon>
        <taxon>Metazoa</taxon>
        <taxon>Chordata</taxon>
        <taxon>Craniata</taxon>
        <taxon>Vertebrata</taxon>
        <taxon>Euteleostomi</taxon>
        <taxon>Actinopterygii</taxon>
        <taxon>Neopterygii</taxon>
        <taxon>Teleostei</taxon>
        <taxon>Neoteleostei</taxon>
        <taxon>Acanthomorphata</taxon>
        <taxon>Ovalentaria</taxon>
        <taxon>Atherinomorphae</taxon>
        <taxon>Atheriniformes</taxon>
        <taxon>Atherinopsidae</taxon>
        <taxon>Menidiinae</taxon>
        <taxon>Menidia</taxon>
    </lineage>
</organism>
<sequence>MRIVALISAAHAQVGVPGSERESPATWVNVRMRRAAGIPGCFPPHQPRARQNVGGLRGTRLFWNQQPLFNGRFLLFYWYFFTENRPLDTLTTLLTFDPSASSNVSRKPFSWSV</sequence>